<dbReference type="InterPro" id="IPR011032">
    <property type="entry name" value="GroES-like_sf"/>
</dbReference>
<dbReference type="InterPro" id="IPR020843">
    <property type="entry name" value="ER"/>
</dbReference>
<dbReference type="Gene3D" id="3.90.180.10">
    <property type="entry name" value="Medium-chain alcohol dehydrogenases, catalytic domain"/>
    <property type="match status" value="1"/>
</dbReference>
<dbReference type="InterPro" id="IPR051603">
    <property type="entry name" value="Zinc-ADH_QOR/CCCR"/>
</dbReference>
<dbReference type="RefSeq" id="WP_119482831.1">
    <property type="nucleotide sequence ID" value="NZ_QXTG01000002.1"/>
</dbReference>
<dbReference type="Proteomes" id="UP000265742">
    <property type="component" value="Unassembled WGS sequence"/>
</dbReference>
<comment type="caution">
    <text evidence="3">The sequence shown here is derived from an EMBL/GenBank/DDBJ whole genome shotgun (WGS) entry which is preliminary data.</text>
</comment>
<dbReference type="Pfam" id="PF08240">
    <property type="entry name" value="ADH_N"/>
    <property type="match status" value="1"/>
</dbReference>
<dbReference type="SUPFAM" id="SSF50129">
    <property type="entry name" value="GroES-like"/>
    <property type="match status" value="1"/>
</dbReference>
<dbReference type="Gene3D" id="3.40.50.720">
    <property type="entry name" value="NAD(P)-binding Rossmann-like Domain"/>
    <property type="match status" value="1"/>
</dbReference>
<accession>A0A3A1TY68</accession>
<dbReference type="GO" id="GO:0016491">
    <property type="term" value="F:oxidoreductase activity"/>
    <property type="evidence" value="ECO:0007669"/>
    <property type="project" value="InterPro"/>
</dbReference>
<evidence type="ECO:0000313" key="3">
    <source>
        <dbReference type="EMBL" id="RIX28521.1"/>
    </source>
</evidence>
<evidence type="ECO:0000256" key="1">
    <source>
        <dbReference type="ARBA" id="ARBA00022857"/>
    </source>
</evidence>
<feature type="domain" description="Enoyl reductase (ER)" evidence="2">
    <location>
        <begin position="10"/>
        <end position="318"/>
    </location>
</feature>
<protein>
    <submittedName>
        <fullName evidence="3">NADPH:quinone reductase</fullName>
    </submittedName>
</protein>
<dbReference type="SUPFAM" id="SSF51735">
    <property type="entry name" value="NAD(P)-binding Rossmann-fold domains"/>
    <property type="match status" value="1"/>
</dbReference>
<proteinExistence type="predicted"/>
<dbReference type="EMBL" id="QXTG01000002">
    <property type="protein sequence ID" value="RIX28521.1"/>
    <property type="molecule type" value="Genomic_DNA"/>
</dbReference>
<dbReference type="OrthoDB" id="9780520at2"/>
<dbReference type="InterPro" id="IPR036291">
    <property type="entry name" value="NAD(P)-bd_dom_sf"/>
</dbReference>
<dbReference type="AlphaFoldDB" id="A0A3A1TY68"/>
<keyword evidence="4" id="KW-1185">Reference proteome</keyword>
<dbReference type="PANTHER" id="PTHR44154">
    <property type="entry name" value="QUINONE OXIDOREDUCTASE"/>
    <property type="match status" value="1"/>
</dbReference>
<gene>
    <name evidence="3" type="ORF">D1781_13960</name>
</gene>
<name>A0A3A1TY68_9MICO</name>
<evidence type="ECO:0000259" key="2">
    <source>
        <dbReference type="SMART" id="SM00829"/>
    </source>
</evidence>
<reference evidence="4" key="1">
    <citation type="submission" date="2018-09" db="EMBL/GenBank/DDBJ databases">
        <authorList>
            <person name="Kim I."/>
        </authorList>
    </citation>
    <scope>NUCLEOTIDE SEQUENCE [LARGE SCALE GENOMIC DNA]</scope>
    <source>
        <strain evidence="4">DD4a</strain>
    </source>
</reference>
<sequence>MRAAVIERFGDPDGLVVREVPDPVAGPGQVVIRTEAIGVGGVDAMIRRGMLGSAYPQGMVPGSEVAGAVETVGAGVDLGWIGRRVWAFTGTSGGYAELAVAGVADVVALPAETGSADAVALGSAGVVAHFALAHARFTAGESVLVRGAAGSIGVATVELAVHGGASAVAVTTSSAARGARLRAHGATHVLDRDGSGDPSAPAEFDVVIDVVGGAAMPAFLERLASNGRLVLVGAVGGYPPPDFGAALLRDFQRSRSFASFSLATVPVADRDRVRAEQLAAAGRGGAPTPVVEAVLPLGSAAEAHRRMDAGDLFGRFVLDPALG</sequence>
<dbReference type="InterPro" id="IPR013154">
    <property type="entry name" value="ADH-like_N"/>
</dbReference>
<organism evidence="3 4">
    <name type="scientific">Amnibacterium setariae</name>
    <dbReference type="NCBI Taxonomy" id="2306585"/>
    <lineage>
        <taxon>Bacteria</taxon>
        <taxon>Bacillati</taxon>
        <taxon>Actinomycetota</taxon>
        <taxon>Actinomycetes</taxon>
        <taxon>Micrococcales</taxon>
        <taxon>Microbacteriaceae</taxon>
        <taxon>Amnibacterium</taxon>
    </lineage>
</organism>
<evidence type="ECO:0000313" key="4">
    <source>
        <dbReference type="Proteomes" id="UP000265742"/>
    </source>
</evidence>
<dbReference type="PANTHER" id="PTHR44154:SF1">
    <property type="entry name" value="QUINONE OXIDOREDUCTASE"/>
    <property type="match status" value="1"/>
</dbReference>
<dbReference type="SMART" id="SM00829">
    <property type="entry name" value="PKS_ER"/>
    <property type="match status" value="1"/>
</dbReference>
<dbReference type="Pfam" id="PF13602">
    <property type="entry name" value="ADH_zinc_N_2"/>
    <property type="match status" value="1"/>
</dbReference>
<keyword evidence="1" id="KW-0521">NADP</keyword>